<dbReference type="OrthoDB" id="273709at2759"/>
<sequence length="1570" mass="169852">MEAGQASSSDLAPWWWSHRSIVEEAEPLDATADDAAASCLSVIAKQTANHVLAYKNDLLALIGEVHPARKGSADSVSQHNRDVGTCGLYQQMKWDGVLLPLLTQLRKCMARAWEERAAEQAEQAADDTTPASAAGVARSGAKVMPTAHVDAVQARRLRALQQQIYLAFFKAVLQGFTDGARGATETGAGTSNAVAGEEECSADVQGRGRSKTADVAPAARALSLLLDSLLTHVLSFATAGAAAASPHVEEEATKSRRGQHRRAVAATGTHIGDWLTGMLPLYLRASYQQQQRAHDDVTEQEEVALASTSAPLIPSPALCLVSYIGAFVQGSGLQLVSSEQEEYLPCFTRKVHSEFSDQLRSFVQAAVVQSEYAAAGVASSDAVAAAAAAHIRYAGDVLKAIIDMQLYSDDNVTEVGEDDCTITYAAVPLPPALRAQPQQSEMPIKVDYSVAPLLVLTSYKVCEQLLRLMSRWWVACQHMARHARMSVAAAAPRMEEEGNVEGEKQQQQGADGPTSGNDTSRLAEVEEAWMGLRKQAMAFTLVLSTYGETTLLIAPYAAFLTNFFFTPPPDDSAPPAEKQTPLSLEAWKSCVRELHRVTHATQDGGYALFTHTTCGARRQMRVHHRHARDCTFATACFSRVMGCLSYPSTGAHVPGQAAAAGTDLQSHSTGSHSLLPLAFAALQQPLSVMQECVFQLLLRVGSVALGVRVDAVVREKGGAGDPGATPDASDADLSTQSPSSDAATTTSATRVNALTDELLSAVQLVELYFPRHYRVFSCLDQAMQYVLDRFPELAGDSTAVEEAADGDVARMWASPRALPATLASFFGAALDEACVARMRNTGDEVATSELLMFFAAVFRTLPSTVLPRLRAALATFLGEGGCTIIEYLRHHIVKQQRHGLAAFFVPPLRAMALDYATAEDVDVSLALTAKYPSGCAMAYAWELPRLYFWRAEDTPVAESAWHAHRAAQRYLCELVTAAPAAISTSSAPFLAILQEAAAVANGRFAEPHESAKMASGLLWTCSLAIDVMTSVFFGMCRWCALQMSVSSSSLSAEAAATVIQHLCYPRPTSVALLSPHVVAHPFLLSLRDRVKVQLGSNVAEAAESEGAVASTESAEAVSSPGVAYPPPAQQQLRSSHRWLSWFWACTYEEVDSAARVQTAAKRLLREFSVQCGSHAPTKTLLGIRAMVEQLKREGAPDMAVAAHELREAVRGDLRALLLLQQQREASENENATTVASAEDTKEATITTTTTTSSADAAGAVLKSATLRDYLDQMHEALVQRARISPVDGAVSAATLGHLLHVLSDAHLPITMSVQERQRMCQRFFFTLANSLAECTRTEALSSVCCLRCVLQDIVLPYKKSFLIEASAARVYYRCFSDTEADAFRMVQHMCGDVIMAVQKIALRNGILDEWKIVLVLQHLGDPLSLVRSMVEKLRSTVEKLKARRRGAVMDIIAQQLAVVEKSAARTDCGVADDVHCLFTLHPRPSSSSSPAARAAEGPTTASSAAAAPVERSSSGRRKRGDRREREQRNEKDRKKSRDDRGGGDGDEKPWQKPRTKDSKRYRADFKRPRR</sequence>
<evidence type="ECO:0000256" key="1">
    <source>
        <dbReference type="SAM" id="MobiDB-lite"/>
    </source>
</evidence>
<feature type="compositionally biased region" description="Polar residues" evidence="1">
    <location>
        <begin position="505"/>
        <end position="519"/>
    </location>
</feature>
<protein>
    <submittedName>
        <fullName evidence="2">Uncharacterized protein</fullName>
    </submittedName>
</protein>
<organism evidence="2 3">
    <name type="scientific">Leishmania donovani</name>
    <dbReference type="NCBI Taxonomy" id="5661"/>
    <lineage>
        <taxon>Eukaryota</taxon>
        <taxon>Discoba</taxon>
        <taxon>Euglenozoa</taxon>
        <taxon>Kinetoplastea</taxon>
        <taxon>Metakinetoplastina</taxon>
        <taxon>Trypanosomatida</taxon>
        <taxon>Trypanosomatidae</taxon>
        <taxon>Leishmaniinae</taxon>
        <taxon>Leishmania</taxon>
    </lineage>
</organism>
<name>A0A3Q8ICK7_LEIDO</name>
<accession>A0A3Q8ICK7</accession>
<gene>
    <name evidence="2" type="ORF">LdCL_250023700</name>
</gene>
<feature type="compositionally biased region" description="Low complexity" evidence="1">
    <location>
        <begin position="722"/>
        <end position="747"/>
    </location>
</feature>
<evidence type="ECO:0000313" key="3">
    <source>
        <dbReference type="Proteomes" id="UP000274082"/>
    </source>
</evidence>
<feature type="region of interest" description="Disordered" evidence="1">
    <location>
        <begin position="716"/>
        <end position="747"/>
    </location>
</feature>
<dbReference type="VEuPathDB" id="TriTrypDB:LDHU3_25.2240"/>
<feature type="compositionally biased region" description="Basic and acidic residues" evidence="1">
    <location>
        <begin position="1521"/>
        <end position="1570"/>
    </location>
</feature>
<keyword evidence="3" id="KW-1185">Reference proteome</keyword>
<reference evidence="2 3" key="1">
    <citation type="journal article" date="2018" name="Sci. Rep.">
        <title>A complete Leishmania donovani reference genome identifies novel genetic variations associated with virulence.</title>
        <authorList>
            <person name="Lypaczewski P."/>
            <person name="Hoshizaki J."/>
            <person name="Zhang W.-W."/>
            <person name="McCall L.-I."/>
            <person name="Torcivia-Rodriguez J."/>
            <person name="Simonyan V."/>
            <person name="Kaur A."/>
            <person name="Dewar K."/>
            <person name="Matlashewski G."/>
        </authorList>
    </citation>
    <scope>NUCLEOTIDE SEQUENCE [LARGE SCALE GENOMIC DNA]</scope>
    <source>
        <strain evidence="2 3">LdCL</strain>
    </source>
</reference>
<dbReference type="VEuPathDB" id="TriTrypDB:LdBPK_251800.1"/>
<feature type="compositionally biased region" description="Basic and acidic residues" evidence="1">
    <location>
        <begin position="493"/>
        <end position="504"/>
    </location>
</feature>
<dbReference type="EMBL" id="CP029524">
    <property type="protein sequence ID" value="AYU79516.1"/>
    <property type="molecule type" value="Genomic_DNA"/>
</dbReference>
<feature type="region of interest" description="Disordered" evidence="1">
    <location>
        <begin position="1482"/>
        <end position="1570"/>
    </location>
</feature>
<feature type="region of interest" description="Disordered" evidence="1">
    <location>
        <begin position="490"/>
        <end position="519"/>
    </location>
</feature>
<dbReference type="Proteomes" id="UP000274082">
    <property type="component" value="Chromosome 25"/>
</dbReference>
<feature type="region of interest" description="Disordered" evidence="1">
    <location>
        <begin position="187"/>
        <end position="210"/>
    </location>
</feature>
<feature type="region of interest" description="Disordered" evidence="1">
    <location>
        <begin position="1227"/>
        <end position="1249"/>
    </location>
</feature>
<evidence type="ECO:0000313" key="2">
    <source>
        <dbReference type="EMBL" id="AYU79516.1"/>
    </source>
</evidence>
<feature type="compositionally biased region" description="Low complexity" evidence="1">
    <location>
        <begin position="1482"/>
        <end position="1512"/>
    </location>
</feature>
<dbReference type="VEuPathDB" id="TriTrypDB:LdCL_250023700"/>
<proteinExistence type="predicted"/>